<accession>D0A3T1</accession>
<evidence type="ECO:0000313" key="1">
    <source>
        <dbReference type="EMBL" id="CBH15925.1"/>
    </source>
</evidence>
<organism evidence="1 2">
    <name type="scientific">Trypanosoma brucei gambiense (strain MHOM/CI/86/DAL972)</name>
    <dbReference type="NCBI Taxonomy" id="679716"/>
    <lineage>
        <taxon>Eukaryota</taxon>
        <taxon>Discoba</taxon>
        <taxon>Euglenozoa</taxon>
        <taxon>Kinetoplastea</taxon>
        <taxon>Metakinetoplastina</taxon>
        <taxon>Trypanosomatida</taxon>
        <taxon>Trypanosomatidae</taxon>
        <taxon>Trypanosoma</taxon>
    </lineage>
</organism>
<protein>
    <submittedName>
        <fullName evidence="1">Uncharacterized protein</fullName>
    </submittedName>
</protein>
<reference evidence="2" key="1">
    <citation type="journal article" date="2010" name="PLoS Negl. Trop. Dis.">
        <title>The genome sequence of Trypanosoma brucei gambiense, causative agent of chronic human african trypanosomiasis.</title>
        <authorList>
            <person name="Jackson A.P."/>
            <person name="Sanders M."/>
            <person name="Berry A."/>
            <person name="McQuillan J."/>
            <person name="Aslett M.A."/>
            <person name="Quail M.A."/>
            <person name="Chukualim B."/>
            <person name="Capewell P."/>
            <person name="MacLeod A."/>
            <person name="Melville S.E."/>
            <person name="Gibson W."/>
            <person name="Barry J.D."/>
            <person name="Berriman M."/>
            <person name="Hertz-Fowler C."/>
        </authorList>
    </citation>
    <scope>NUCLEOTIDE SEQUENCE [LARGE SCALE GENOMIC DNA]</scope>
    <source>
        <strain evidence="2">MHOM/CI/86/DAL972</strain>
    </source>
</reference>
<dbReference type="Proteomes" id="UP000002316">
    <property type="component" value="Chromosome 10"/>
</dbReference>
<proteinExistence type="predicted"/>
<evidence type="ECO:0000313" key="2">
    <source>
        <dbReference type="Proteomes" id="UP000002316"/>
    </source>
</evidence>
<dbReference type="AlphaFoldDB" id="D0A3T1"/>
<dbReference type="GeneID" id="23864185"/>
<sequence>MGSLADCVCAFRLVKHGRATRMSEGFSLARHITKRMDSFLHNGTARDGTVGRMLRNPAPTREAPQGLVLDLGLLRKMGRQSGALNRKLGFRRFFLCGRISSDTREGVSQSI</sequence>
<dbReference type="RefSeq" id="XP_011778189.1">
    <property type="nucleotide sequence ID" value="XM_011779887.1"/>
</dbReference>
<dbReference type="KEGG" id="tbg:TbgDal_X10170"/>
<dbReference type="EMBL" id="FN554973">
    <property type="protein sequence ID" value="CBH15925.1"/>
    <property type="molecule type" value="Genomic_DNA"/>
</dbReference>
<gene>
    <name evidence="1" type="ORF">TbgDal_X10170</name>
</gene>
<name>D0A3T1_TRYB9</name>